<keyword evidence="2" id="KW-0808">Transferase</keyword>
<evidence type="ECO:0000259" key="1">
    <source>
        <dbReference type="Pfam" id="PF00534"/>
    </source>
</evidence>
<dbReference type="Proteomes" id="UP000076574">
    <property type="component" value="Unassembled WGS sequence"/>
</dbReference>
<dbReference type="PANTHER" id="PTHR46401">
    <property type="entry name" value="GLYCOSYLTRANSFERASE WBBK-RELATED"/>
    <property type="match status" value="1"/>
</dbReference>
<evidence type="ECO:0000313" key="2">
    <source>
        <dbReference type="EMBL" id="KZD20762.1"/>
    </source>
</evidence>
<name>A0A161SKZ9_9BRAD</name>
<dbReference type="SUPFAM" id="SSF53756">
    <property type="entry name" value="UDP-Glycosyltransferase/glycogen phosphorylase"/>
    <property type="match status" value="1"/>
</dbReference>
<reference evidence="2 3" key="1">
    <citation type="submission" date="2016-03" db="EMBL/GenBank/DDBJ databases">
        <title>Microsymbionts genomes from the relict species Vavilovia formosa (Stev.) Fed.</title>
        <authorList>
            <person name="Kopat V."/>
            <person name="Chirak E."/>
            <person name="Kimeklis A."/>
            <person name="Andronov E."/>
        </authorList>
    </citation>
    <scope>NUCLEOTIDE SEQUENCE [LARGE SCALE GENOMIC DNA]</scope>
    <source>
        <strain evidence="2 3">Vaf07</strain>
    </source>
</reference>
<evidence type="ECO:0000313" key="3">
    <source>
        <dbReference type="Proteomes" id="UP000076574"/>
    </source>
</evidence>
<sequence>MAERAPQTQFVLLTQAAAHEELAALDRENVRRLMVLDLSNPPALRSLANRISSRLLRYLPERPRRIAQRSLNRLKPMLRRNAQSAIVRELSADLLFCPFTAPTYFEMTIPTVSVIYDLQYKTYPEFFPAADVAQRDRTFIDAARRSTMLVSISEYSRQVAIKYGKLDPAQIRTVHLHISQHSLRNAARDEAVLDRLQLTPGQYLIYPANFWKHKNHEMLLTAFGIARSNGLDNNIRLVCTGAPGARQQWLKEAAEGFGLGNYVLFPGYLANAELLTLITNSVGVIFPSLYEGFGLPVIEAMATGVPVACSNVTSLPEVAGDAAILFDPRVPDDIARALTALAHDKELTSRLVRAGELRATQFSDSKLMAEQYWEAFQHAAGLEFKPNLLVGVYPDGWVGPNPKVQVSSSTQNRTLNLEILVPDWAPVSKVRMRICQDGNIKSEITVPRGKDGRLSVPMSVTGGSFDIELAPAFIPALTGAGDDQRELAAILKKCEIVGSDGSFISLFPESTST</sequence>
<comment type="caution">
    <text evidence="2">The sequence shown here is derived from an EMBL/GenBank/DDBJ whole genome shotgun (WGS) entry which is preliminary data.</text>
</comment>
<dbReference type="AlphaFoldDB" id="A0A161SKZ9"/>
<accession>A0A161SKZ9</accession>
<gene>
    <name evidence="2" type="ORF">A4A58_18135</name>
</gene>
<proteinExistence type="predicted"/>
<dbReference type="CDD" id="cd03809">
    <property type="entry name" value="GT4_MtfB-like"/>
    <property type="match status" value="1"/>
</dbReference>
<dbReference type="GO" id="GO:0016757">
    <property type="term" value="F:glycosyltransferase activity"/>
    <property type="evidence" value="ECO:0007669"/>
    <property type="project" value="InterPro"/>
</dbReference>
<dbReference type="Pfam" id="PF00534">
    <property type="entry name" value="Glycos_transf_1"/>
    <property type="match status" value="1"/>
</dbReference>
<feature type="domain" description="Glycosyl transferase family 1" evidence="1">
    <location>
        <begin position="202"/>
        <end position="356"/>
    </location>
</feature>
<organism evidence="2 3">
    <name type="scientific">Tardiphaga robiniae</name>
    <dbReference type="NCBI Taxonomy" id="943830"/>
    <lineage>
        <taxon>Bacteria</taxon>
        <taxon>Pseudomonadati</taxon>
        <taxon>Pseudomonadota</taxon>
        <taxon>Alphaproteobacteria</taxon>
        <taxon>Hyphomicrobiales</taxon>
        <taxon>Nitrobacteraceae</taxon>
        <taxon>Tardiphaga</taxon>
    </lineage>
</organism>
<dbReference type="PANTHER" id="PTHR46401:SF8">
    <property type="entry name" value="BLL6006 PROTEIN"/>
    <property type="match status" value="1"/>
</dbReference>
<protein>
    <submittedName>
        <fullName evidence="2">Glycosyl transferase family 1</fullName>
    </submittedName>
</protein>
<dbReference type="STRING" id="943830.A4A58_18135"/>
<dbReference type="EMBL" id="LVYV01000055">
    <property type="protein sequence ID" value="KZD20762.1"/>
    <property type="molecule type" value="Genomic_DNA"/>
</dbReference>
<dbReference type="Gene3D" id="3.40.50.2000">
    <property type="entry name" value="Glycogen Phosphorylase B"/>
    <property type="match status" value="1"/>
</dbReference>
<dbReference type="InterPro" id="IPR001296">
    <property type="entry name" value="Glyco_trans_1"/>
</dbReference>
<keyword evidence="3" id="KW-1185">Reference proteome</keyword>